<evidence type="ECO:0000259" key="1">
    <source>
        <dbReference type="Pfam" id="PF12728"/>
    </source>
</evidence>
<evidence type="ECO:0000313" key="3">
    <source>
        <dbReference type="Proteomes" id="UP000198983"/>
    </source>
</evidence>
<evidence type="ECO:0000313" key="2">
    <source>
        <dbReference type="EMBL" id="SDR70269.1"/>
    </source>
</evidence>
<protein>
    <submittedName>
        <fullName evidence="2">DNA binding domain-containing protein, excisionase family</fullName>
    </submittedName>
</protein>
<dbReference type="Pfam" id="PF12728">
    <property type="entry name" value="HTH_17"/>
    <property type="match status" value="1"/>
</dbReference>
<proteinExistence type="predicted"/>
<gene>
    <name evidence="2" type="ORF">SAMN04489717_0153</name>
</gene>
<dbReference type="SUPFAM" id="SSF46955">
    <property type="entry name" value="Putative DNA-binding domain"/>
    <property type="match status" value="1"/>
</dbReference>
<dbReference type="Proteomes" id="UP000198983">
    <property type="component" value="Chromosome I"/>
</dbReference>
<name>A0A1H1L8Q1_9ACTN</name>
<dbReference type="InterPro" id="IPR009061">
    <property type="entry name" value="DNA-bd_dom_put_sf"/>
</dbReference>
<sequence length="61" mass="7078">MSHERLWTPAQVCEYLGVPVETLYRWRYIGTGPRAARIGKHLRYDPADVYAWVEEQKATAA</sequence>
<reference evidence="2 3" key="1">
    <citation type="submission" date="2016-10" db="EMBL/GenBank/DDBJ databases">
        <authorList>
            <person name="de Groot N.N."/>
        </authorList>
    </citation>
    <scope>NUCLEOTIDE SEQUENCE [LARGE SCALE GENOMIC DNA]</scope>
    <source>
        <strain evidence="2 3">DSM 22024</strain>
    </source>
</reference>
<feature type="domain" description="Helix-turn-helix" evidence="1">
    <location>
        <begin position="8"/>
        <end position="56"/>
    </location>
</feature>
<dbReference type="STRING" id="117157.SAMN04489717_0153"/>
<accession>A0A1H1L8Q1</accession>
<keyword evidence="3" id="KW-1185">Reference proteome</keyword>
<dbReference type="InterPro" id="IPR041657">
    <property type="entry name" value="HTH_17"/>
</dbReference>
<dbReference type="InterPro" id="IPR036388">
    <property type="entry name" value="WH-like_DNA-bd_sf"/>
</dbReference>
<dbReference type="RefSeq" id="WP_241827709.1">
    <property type="nucleotide sequence ID" value="NZ_LT629732.1"/>
</dbReference>
<organism evidence="2 3">
    <name type="scientific">Actinopolymorpha singaporensis</name>
    <dbReference type="NCBI Taxonomy" id="117157"/>
    <lineage>
        <taxon>Bacteria</taxon>
        <taxon>Bacillati</taxon>
        <taxon>Actinomycetota</taxon>
        <taxon>Actinomycetes</taxon>
        <taxon>Propionibacteriales</taxon>
        <taxon>Actinopolymorphaceae</taxon>
        <taxon>Actinopolymorpha</taxon>
    </lineage>
</organism>
<dbReference type="Gene3D" id="1.10.10.10">
    <property type="entry name" value="Winged helix-like DNA-binding domain superfamily/Winged helix DNA-binding domain"/>
    <property type="match status" value="1"/>
</dbReference>
<dbReference type="AlphaFoldDB" id="A0A1H1L8Q1"/>
<dbReference type="EMBL" id="LT629732">
    <property type="protein sequence ID" value="SDR70269.1"/>
    <property type="molecule type" value="Genomic_DNA"/>
</dbReference>